<dbReference type="InterPro" id="IPR013990">
    <property type="entry name" value="WHy-dom"/>
</dbReference>
<reference evidence="3 4" key="1">
    <citation type="submission" date="2019-02" db="EMBL/GenBank/DDBJ databases">
        <authorList>
            <person name="Li S.-H."/>
        </authorList>
    </citation>
    <scope>NUCLEOTIDE SEQUENCE [LARGE SCALE GENOMIC DNA]</scope>
    <source>
        <strain evidence="3 4">IMCC14385</strain>
    </source>
</reference>
<dbReference type="Proteomes" id="UP000326287">
    <property type="component" value="Chromosome"/>
</dbReference>
<evidence type="ECO:0000256" key="1">
    <source>
        <dbReference type="SAM" id="SignalP"/>
    </source>
</evidence>
<evidence type="ECO:0000313" key="4">
    <source>
        <dbReference type="Proteomes" id="UP000326287"/>
    </source>
</evidence>
<gene>
    <name evidence="3" type="ORF">EY643_10825</name>
</gene>
<protein>
    <recommendedName>
        <fullName evidence="2">Water stress and hypersensitive response domain-containing protein</fullName>
    </recommendedName>
</protein>
<accession>A0A5P9NKS4</accession>
<dbReference type="KEGG" id="halc:EY643_10825"/>
<dbReference type="PROSITE" id="PS51257">
    <property type="entry name" value="PROKAR_LIPOPROTEIN"/>
    <property type="match status" value="1"/>
</dbReference>
<dbReference type="InterPro" id="IPR004864">
    <property type="entry name" value="LEA_2"/>
</dbReference>
<proteinExistence type="predicted"/>
<dbReference type="EMBL" id="CP036422">
    <property type="protein sequence ID" value="QFU76115.1"/>
    <property type="molecule type" value="Genomic_DNA"/>
</dbReference>
<dbReference type="Gene3D" id="2.60.40.1820">
    <property type="match status" value="1"/>
</dbReference>
<keyword evidence="4" id="KW-1185">Reference proteome</keyword>
<dbReference type="OrthoDB" id="6196336at2"/>
<sequence length="155" mass="17061">MKRSVHLLWLAALMALLTGCANMMADFDPPTATLESFKVLPSEGTTPRFEIKLRIANPNKEGLDIAGIAYSVEILEKELISGVTNDVPYIDGYAEEVVTVEAGLKLFQLVRLLAGLSTETSSNLDYRFTAKIDFNGFMPTQRIEETGTIDLSSQQ</sequence>
<feature type="domain" description="Water stress and hypersensitive response" evidence="2">
    <location>
        <begin position="32"/>
        <end position="152"/>
    </location>
</feature>
<feature type="signal peptide" evidence="1">
    <location>
        <begin position="1"/>
        <end position="25"/>
    </location>
</feature>
<dbReference type="GO" id="GO:0009269">
    <property type="term" value="P:response to desiccation"/>
    <property type="evidence" value="ECO:0007669"/>
    <property type="project" value="InterPro"/>
</dbReference>
<dbReference type="AlphaFoldDB" id="A0A5P9NKS4"/>
<feature type="chain" id="PRO_5024859368" description="Water stress and hypersensitive response domain-containing protein" evidence="1">
    <location>
        <begin position="26"/>
        <end position="155"/>
    </location>
</feature>
<keyword evidence="1" id="KW-0732">Signal</keyword>
<dbReference type="Pfam" id="PF03168">
    <property type="entry name" value="LEA_2"/>
    <property type="match status" value="1"/>
</dbReference>
<dbReference type="SMART" id="SM00769">
    <property type="entry name" value="WHy"/>
    <property type="match status" value="1"/>
</dbReference>
<organism evidence="3 4">
    <name type="scientific">Halioglobus maricola</name>
    <dbReference type="NCBI Taxonomy" id="2601894"/>
    <lineage>
        <taxon>Bacteria</taxon>
        <taxon>Pseudomonadati</taxon>
        <taxon>Pseudomonadota</taxon>
        <taxon>Gammaproteobacteria</taxon>
        <taxon>Cellvibrionales</taxon>
        <taxon>Halieaceae</taxon>
        <taxon>Halioglobus</taxon>
    </lineage>
</organism>
<dbReference type="SUPFAM" id="SSF117070">
    <property type="entry name" value="LEA14-like"/>
    <property type="match status" value="1"/>
</dbReference>
<evidence type="ECO:0000313" key="3">
    <source>
        <dbReference type="EMBL" id="QFU76115.1"/>
    </source>
</evidence>
<evidence type="ECO:0000259" key="2">
    <source>
        <dbReference type="SMART" id="SM00769"/>
    </source>
</evidence>
<dbReference type="RefSeq" id="WP_152662220.1">
    <property type="nucleotide sequence ID" value="NZ_CP036422.1"/>
</dbReference>
<name>A0A5P9NKS4_9GAMM</name>